<sequence length="114" mass="12973">MLLLRLFHLDPPLPPLLQCSSREIEREGGVWRRTRDDGLTARTVLVVDFVVASTRRGKHSPSRESCYTQGRCQSRQLRARDRTMRARRRSSRRHADGEQASTHGSAGDTHTVPP</sequence>
<evidence type="ECO:0000313" key="1">
    <source>
        <dbReference type="EMBL" id="KAH6926866.1"/>
    </source>
</evidence>
<gene>
    <name evidence="1" type="ORF">HPB50_022635</name>
</gene>
<reference evidence="1" key="1">
    <citation type="submission" date="2020-05" db="EMBL/GenBank/DDBJ databases">
        <title>Large-scale comparative analyses of tick genomes elucidate their genetic diversity and vector capacities.</title>
        <authorList>
            <person name="Jia N."/>
            <person name="Wang J."/>
            <person name="Shi W."/>
            <person name="Du L."/>
            <person name="Sun Y."/>
            <person name="Zhan W."/>
            <person name="Jiang J."/>
            <person name="Wang Q."/>
            <person name="Zhang B."/>
            <person name="Ji P."/>
            <person name="Sakyi L.B."/>
            <person name="Cui X."/>
            <person name="Yuan T."/>
            <person name="Jiang B."/>
            <person name="Yang W."/>
            <person name="Lam T.T.-Y."/>
            <person name="Chang Q."/>
            <person name="Ding S."/>
            <person name="Wang X."/>
            <person name="Zhu J."/>
            <person name="Ruan X."/>
            <person name="Zhao L."/>
            <person name="Wei J."/>
            <person name="Que T."/>
            <person name="Du C."/>
            <person name="Cheng J."/>
            <person name="Dai P."/>
            <person name="Han X."/>
            <person name="Huang E."/>
            <person name="Gao Y."/>
            <person name="Liu J."/>
            <person name="Shao H."/>
            <person name="Ye R."/>
            <person name="Li L."/>
            <person name="Wei W."/>
            <person name="Wang X."/>
            <person name="Wang C."/>
            <person name="Yang T."/>
            <person name="Huo Q."/>
            <person name="Li W."/>
            <person name="Guo W."/>
            <person name="Chen H."/>
            <person name="Zhou L."/>
            <person name="Ni X."/>
            <person name="Tian J."/>
            <person name="Zhou Y."/>
            <person name="Sheng Y."/>
            <person name="Liu T."/>
            <person name="Pan Y."/>
            <person name="Xia L."/>
            <person name="Li J."/>
            <person name="Zhao F."/>
            <person name="Cao W."/>
        </authorList>
    </citation>
    <scope>NUCLEOTIDE SEQUENCE</scope>
    <source>
        <strain evidence="1">Hyas-2018</strain>
    </source>
</reference>
<evidence type="ECO:0000313" key="2">
    <source>
        <dbReference type="Proteomes" id="UP000821845"/>
    </source>
</evidence>
<organism evidence="1 2">
    <name type="scientific">Hyalomma asiaticum</name>
    <name type="common">Tick</name>
    <dbReference type="NCBI Taxonomy" id="266040"/>
    <lineage>
        <taxon>Eukaryota</taxon>
        <taxon>Metazoa</taxon>
        <taxon>Ecdysozoa</taxon>
        <taxon>Arthropoda</taxon>
        <taxon>Chelicerata</taxon>
        <taxon>Arachnida</taxon>
        <taxon>Acari</taxon>
        <taxon>Parasitiformes</taxon>
        <taxon>Ixodida</taxon>
        <taxon>Ixodoidea</taxon>
        <taxon>Ixodidae</taxon>
        <taxon>Hyalomminae</taxon>
        <taxon>Hyalomma</taxon>
    </lineage>
</organism>
<comment type="caution">
    <text evidence="1">The sequence shown here is derived from an EMBL/GenBank/DDBJ whole genome shotgun (WGS) entry which is preliminary data.</text>
</comment>
<dbReference type="EMBL" id="CM023487">
    <property type="protein sequence ID" value="KAH6926866.1"/>
    <property type="molecule type" value="Genomic_DNA"/>
</dbReference>
<name>A0ACB7RVX3_HYAAI</name>
<protein>
    <submittedName>
        <fullName evidence="1">Uncharacterized protein</fullName>
    </submittedName>
</protein>
<dbReference type="Proteomes" id="UP000821845">
    <property type="component" value="Chromosome 7"/>
</dbReference>
<proteinExistence type="predicted"/>
<keyword evidence="2" id="KW-1185">Reference proteome</keyword>
<accession>A0ACB7RVX3</accession>